<comment type="similarity">
    <text evidence="1">Belongs to the 'phage' integrase family.</text>
</comment>
<accession>A0A0A1WA59</accession>
<dbReference type="eggNOG" id="COG0582">
    <property type="taxonomic scope" value="Bacteria"/>
</dbReference>
<dbReference type="SUPFAM" id="SSF56349">
    <property type="entry name" value="DNA breaking-rejoining enzymes"/>
    <property type="match status" value="1"/>
</dbReference>
<dbReference type="PANTHER" id="PTHR30349:SF64">
    <property type="entry name" value="PROPHAGE INTEGRASE INTD-RELATED"/>
    <property type="match status" value="1"/>
</dbReference>
<dbReference type="InterPro" id="IPR013762">
    <property type="entry name" value="Integrase-like_cat_sf"/>
</dbReference>
<keyword evidence="4" id="KW-0233">DNA recombination</keyword>
<sequence length="269" mass="29763">MGQVVEAYLIAKIEMASHFRATTAWKAAKPFWGNLPIVRVDEGSAASYRARRPHCKPITVRNELAVIRAALNWAEKRKMIDKAPFIQMPKLTSTPVGHLTKAEFRKVLDAAVAPHIALFLKVAVGTGARTNAILDLTWDRVYFDKRLIELNPRDRVQTSKYRATVPMNDQLFAALKDAKAGAMSDYVIEHGRDRVASIKKGFAAACQRAGVKATPHMMRHSAAVWMAEAGTPMAQIARFLGHTDSAITERVYARFSPTFLAGAAEALTY</sequence>
<dbReference type="Proteomes" id="UP000032305">
    <property type="component" value="Unassembled WGS sequence"/>
</dbReference>
<dbReference type="CDD" id="cd00796">
    <property type="entry name" value="INT_Rci_Hp1_C"/>
    <property type="match status" value="1"/>
</dbReference>
<evidence type="ECO:0000256" key="2">
    <source>
        <dbReference type="ARBA" id="ARBA00022908"/>
    </source>
</evidence>
<keyword evidence="2" id="KW-0229">DNA integration</keyword>
<evidence type="ECO:0000256" key="3">
    <source>
        <dbReference type="ARBA" id="ARBA00023125"/>
    </source>
</evidence>
<dbReference type="InterPro" id="IPR002104">
    <property type="entry name" value="Integrase_catalytic"/>
</dbReference>
<proteinExistence type="inferred from homology"/>
<dbReference type="PROSITE" id="PS51898">
    <property type="entry name" value="TYR_RECOMBINASE"/>
    <property type="match status" value="1"/>
</dbReference>
<evidence type="ECO:0000259" key="5">
    <source>
        <dbReference type="PROSITE" id="PS51898"/>
    </source>
</evidence>
<dbReference type="Pfam" id="PF00589">
    <property type="entry name" value="Phage_integrase"/>
    <property type="match status" value="1"/>
</dbReference>
<keyword evidence="7" id="KW-1185">Reference proteome</keyword>
<evidence type="ECO:0000256" key="1">
    <source>
        <dbReference type="ARBA" id="ARBA00008857"/>
    </source>
</evidence>
<protein>
    <recommendedName>
        <fullName evidence="5">Tyr recombinase domain-containing protein</fullName>
    </recommendedName>
</protein>
<dbReference type="InterPro" id="IPR011010">
    <property type="entry name" value="DNA_brk_join_enz"/>
</dbReference>
<name>A0A0A1WA59_9SPHN</name>
<dbReference type="InterPro" id="IPR010998">
    <property type="entry name" value="Integrase_recombinase_N"/>
</dbReference>
<evidence type="ECO:0000256" key="4">
    <source>
        <dbReference type="ARBA" id="ARBA00023172"/>
    </source>
</evidence>
<dbReference type="GO" id="GO:0003677">
    <property type="term" value="F:DNA binding"/>
    <property type="evidence" value="ECO:0007669"/>
    <property type="project" value="UniProtKB-KW"/>
</dbReference>
<dbReference type="Gene3D" id="1.10.150.130">
    <property type="match status" value="1"/>
</dbReference>
<comment type="caution">
    <text evidence="6">The sequence shown here is derived from an EMBL/GenBank/DDBJ whole genome shotgun (WGS) entry which is preliminary data.</text>
</comment>
<dbReference type="RefSeq" id="WP_245613487.1">
    <property type="nucleotide sequence ID" value="NZ_BBPI01000069.1"/>
</dbReference>
<keyword evidence="3" id="KW-0238">DNA-binding</keyword>
<dbReference type="PANTHER" id="PTHR30349">
    <property type="entry name" value="PHAGE INTEGRASE-RELATED"/>
    <property type="match status" value="1"/>
</dbReference>
<organism evidence="6 7">
    <name type="scientific">Sphingomonas parapaucimobilis NBRC 15100</name>
    <dbReference type="NCBI Taxonomy" id="1219049"/>
    <lineage>
        <taxon>Bacteria</taxon>
        <taxon>Pseudomonadati</taxon>
        <taxon>Pseudomonadota</taxon>
        <taxon>Alphaproteobacteria</taxon>
        <taxon>Sphingomonadales</taxon>
        <taxon>Sphingomonadaceae</taxon>
        <taxon>Sphingomonas</taxon>
    </lineage>
</organism>
<dbReference type="EMBL" id="BBPI01000069">
    <property type="protein sequence ID" value="GAM01881.1"/>
    <property type="molecule type" value="Genomic_DNA"/>
</dbReference>
<dbReference type="InterPro" id="IPR050090">
    <property type="entry name" value="Tyrosine_recombinase_XerCD"/>
</dbReference>
<evidence type="ECO:0000313" key="7">
    <source>
        <dbReference type="Proteomes" id="UP000032305"/>
    </source>
</evidence>
<reference evidence="6 7" key="1">
    <citation type="submission" date="2014-11" db="EMBL/GenBank/DDBJ databases">
        <title>Whole genome shotgun sequence of Sphingomonas parapaucimobilis NBRC 15100.</title>
        <authorList>
            <person name="Katano-Makiyama Y."/>
            <person name="Hosoyama A."/>
            <person name="Hashimoto M."/>
            <person name="Hosoyama Y."/>
            <person name="Noguchi M."/>
            <person name="Numata M."/>
            <person name="Tsuchikane K."/>
            <person name="Hirakata S."/>
            <person name="Uohara A."/>
            <person name="Shimodaira J."/>
            <person name="Ohji S."/>
            <person name="Ichikawa N."/>
            <person name="Kimura A."/>
            <person name="Yamazoe A."/>
            <person name="Fujita N."/>
        </authorList>
    </citation>
    <scope>NUCLEOTIDE SEQUENCE [LARGE SCALE GENOMIC DNA]</scope>
    <source>
        <strain evidence="6 7">NBRC 15100</strain>
    </source>
</reference>
<dbReference type="AlphaFoldDB" id="A0A0A1WA59"/>
<dbReference type="GO" id="GO:0006310">
    <property type="term" value="P:DNA recombination"/>
    <property type="evidence" value="ECO:0007669"/>
    <property type="project" value="UniProtKB-KW"/>
</dbReference>
<feature type="domain" description="Tyr recombinase" evidence="5">
    <location>
        <begin position="94"/>
        <end position="265"/>
    </location>
</feature>
<evidence type="ECO:0000313" key="6">
    <source>
        <dbReference type="EMBL" id="GAM01881.1"/>
    </source>
</evidence>
<dbReference type="GO" id="GO:0015074">
    <property type="term" value="P:DNA integration"/>
    <property type="evidence" value="ECO:0007669"/>
    <property type="project" value="UniProtKB-KW"/>
</dbReference>
<dbReference type="Gene3D" id="1.10.443.10">
    <property type="entry name" value="Intergrase catalytic core"/>
    <property type="match status" value="1"/>
</dbReference>
<gene>
    <name evidence="6" type="ORF">SP5_069_01250</name>
</gene>